<keyword evidence="2" id="KW-1185">Reference proteome</keyword>
<organism evidence="1 2">
    <name type="scientific">Psychroserpens ponticola</name>
    <dbReference type="NCBI Taxonomy" id="2932268"/>
    <lineage>
        <taxon>Bacteria</taxon>
        <taxon>Pseudomonadati</taxon>
        <taxon>Bacteroidota</taxon>
        <taxon>Flavobacteriia</taxon>
        <taxon>Flavobacteriales</taxon>
        <taxon>Flavobacteriaceae</taxon>
        <taxon>Psychroserpens</taxon>
    </lineage>
</organism>
<dbReference type="InterPro" id="IPR036388">
    <property type="entry name" value="WH-like_DNA-bd_sf"/>
</dbReference>
<accession>A0ABY7S1B8</accession>
<dbReference type="EMBL" id="CP116221">
    <property type="protein sequence ID" value="WCO02807.1"/>
    <property type="molecule type" value="Genomic_DNA"/>
</dbReference>
<gene>
    <name evidence="1" type="ORF">MUN68_004785</name>
</gene>
<evidence type="ECO:0000313" key="2">
    <source>
        <dbReference type="Proteomes" id="UP001202717"/>
    </source>
</evidence>
<dbReference type="InterPro" id="IPR013324">
    <property type="entry name" value="RNA_pol_sigma_r3/r4-like"/>
</dbReference>
<protein>
    <submittedName>
        <fullName evidence="1">Sigma-70 family RNA polymerase sigma factor</fullName>
    </submittedName>
</protein>
<dbReference type="SUPFAM" id="SSF88946">
    <property type="entry name" value="Sigma2 domain of RNA polymerase sigma factors"/>
    <property type="match status" value="1"/>
</dbReference>
<sequence length="187" mass="22241">MIEPNFEQLKMALKKGDLRLLDTIYRNYRLPFFKFTNHFDLPEEDITDIYQDAIIALRDNIVNGKVQTLNSSIKTYLFSIGKFMIYKKFKAIKKSEAFEQEYISEVDFCLPLNYNEDIDVLQQHVNNSFEDLGEKCKELLKLFYYDGLTLKEIQAYFNYDNYNVVKSQKSRCLRSLKNLVYKQEQNG</sequence>
<dbReference type="InterPro" id="IPR014284">
    <property type="entry name" value="RNA_pol_sigma-70_dom"/>
</dbReference>
<dbReference type="Gene3D" id="1.10.1740.10">
    <property type="match status" value="1"/>
</dbReference>
<reference evidence="1 2" key="1">
    <citation type="submission" date="2023-01" db="EMBL/GenBank/DDBJ databases">
        <title>Psychroserpens ponticola sp. nov., isolated from seawater.</title>
        <authorList>
            <person name="Kristyanto S."/>
            <person name="Jung J."/>
            <person name="Kim J.M."/>
            <person name="Jeon C.O."/>
        </authorList>
    </citation>
    <scope>NUCLEOTIDE SEQUENCE [LARGE SCALE GENOMIC DNA]</scope>
    <source>
        <strain evidence="1 2">MSW6</strain>
    </source>
</reference>
<dbReference type="RefSeq" id="WP_249995520.1">
    <property type="nucleotide sequence ID" value="NZ_CP116221.1"/>
</dbReference>
<dbReference type="SUPFAM" id="SSF88659">
    <property type="entry name" value="Sigma3 and sigma4 domains of RNA polymerase sigma factors"/>
    <property type="match status" value="1"/>
</dbReference>
<dbReference type="NCBIfam" id="TIGR02937">
    <property type="entry name" value="sigma70-ECF"/>
    <property type="match status" value="1"/>
</dbReference>
<dbReference type="Gene3D" id="1.10.10.10">
    <property type="entry name" value="Winged helix-like DNA-binding domain superfamily/Winged helix DNA-binding domain"/>
    <property type="match status" value="1"/>
</dbReference>
<name>A0ABY7S1B8_9FLAO</name>
<dbReference type="Proteomes" id="UP001202717">
    <property type="component" value="Chromosome"/>
</dbReference>
<dbReference type="InterPro" id="IPR013325">
    <property type="entry name" value="RNA_pol_sigma_r2"/>
</dbReference>
<evidence type="ECO:0000313" key="1">
    <source>
        <dbReference type="EMBL" id="WCO02807.1"/>
    </source>
</evidence>
<proteinExistence type="predicted"/>